<dbReference type="Gene3D" id="3.40.640.10">
    <property type="entry name" value="Type I PLP-dependent aspartate aminotransferase-like (Major domain)"/>
    <property type="match status" value="1"/>
</dbReference>
<dbReference type="PANTHER" id="PTHR11808">
    <property type="entry name" value="TRANS-SULFURATION ENZYME FAMILY MEMBER"/>
    <property type="match status" value="1"/>
</dbReference>
<protein>
    <recommendedName>
        <fullName evidence="4">cystathionine gamma-lyase</fullName>
        <ecNumber evidence="4">4.4.1.1</ecNumber>
    </recommendedName>
    <alternativeName>
        <fullName evidence="7">Gamma-cystathionase</fullName>
    </alternativeName>
</protein>
<dbReference type="FunFam" id="3.40.640.10:FF:000009">
    <property type="entry name" value="Cystathionine gamma-synthase homolog"/>
    <property type="match status" value="1"/>
</dbReference>
<dbReference type="GO" id="GO:0019346">
    <property type="term" value="P:transsulfuration"/>
    <property type="evidence" value="ECO:0007669"/>
    <property type="project" value="InterPro"/>
</dbReference>
<dbReference type="PANTHER" id="PTHR11808:SF15">
    <property type="entry name" value="CYSTATHIONINE GAMMA-LYASE"/>
    <property type="match status" value="1"/>
</dbReference>
<evidence type="ECO:0000256" key="7">
    <source>
        <dbReference type="ARBA" id="ARBA00029853"/>
    </source>
</evidence>
<evidence type="ECO:0000256" key="6">
    <source>
        <dbReference type="ARBA" id="ARBA00023192"/>
    </source>
</evidence>
<keyword evidence="6" id="KW-0028">Amino-acid biosynthesis</keyword>
<dbReference type="CDD" id="cd00614">
    <property type="entry name" value="CGS_like"/>
    <property type="match status" value="1"/>
</dbReference>
<dbReference type="SUPFAM" id="SSF53383">
    <property type="entry name" value="PLP-dependent transferases"/>
    <property type="match status" value="1"/>
</dbReference>
<dbReference type="Pfam" id="PF01053">
    <property type="entry name" value="Cys_Met_Meta_PP"/>
    <property type="match status" value="1"/>
</dbReference>
<evidence type="ECO:0000256" key="4">
    <source>
        <dbReference type="ARBA" id="ARBA00012085"/>
    </source>
</evidence>
<evidence type="ECO:0000256" key="8">
    <source>
        <dbReference type="PIRSR" id="PIRSR001434-2"/>
    </source>
</evidence>
<keyword evidence="5 8" id="KW-0663">Pyridoxal phosphate</keyword>
<dbReference type="InterPro" id="IPR015424">
    <property type="entry name" value="PyrdxlP-dep_Trfase"/>
</dbReference>
<feature type="modified residue" description="N6-(pyridoxal phosphate)lysine" evidence="8">
    <location>
        <position position="201"/>
    </location>
</feature>
<dbReference type="GO" id="GO:0005737">
    <property type="term" value="C:cytoplasm"/>
    <property type="evidence" value="ECO:0007669"/>
    <property type="project" value="TreeGrafter"/>
</dbReference>
<proteinExistence type="evidence at transcript level"/>
<reference evidence="10" key="1">
    <citation type="submission" date="2019-06" db="EMBL/GenBank/DDBJ databases">
        <authorList>
            <person name="Adameyko K."/>
            <person name="Finoshin A."/>
            <person name="Kravchuk O."/>
            <person name="Mikhailov K."/>
            <person name="Gusev O."/>
            <person name="Shagimardanova E."/>
            <person name="Lyupina Y."/>
        </authorList>
    </citation>
    <scope>NUCLEOTIDE SEQUENCE</scope>
</reference>
<evidence type="ECO:0000256" key="5">
    <source>
        <dbReference type="ARBA" id="ARBA00022898"/>
    </source>
</evidence>
<dbReference type="InterPro" id="IPR015422">
    <property type="entry name" value="PyrdxlP-dep_Trfase_small"/>
</dbReference>
<dbReference type="Gene3D" id="3.90.1150.10">
    <property type="entry name" value="Aspartate Aminotransferase, domain 1"/>
    <property type="match status" value="1"/>
</dbReference>
<dbReference type="GO" id="GO:0004123">
    <property type="term" value="F:cystathionine gamma-lyase activity"/>
    <property type="evidence" value="ECO:0007669"/>
    <property type="project" value="TreeGrafter"/>
</dbReference>
<dbReference type="UniPathway" id="UPA00136">
    <property type="reaction ID" value="UER00202"/>
</dbReference>
<dbReference type="AlphaFoldDB" id="A0A6C0PMZ2"/>
<dbReference type="PIRSF" id="PIRSF001434">
    <property type="entry name" value="CGS"/>
    <property type="match status" value="1"/>
</dbReference>
<keyword evidence="10" id="KW-0456">Lyase</keyword>
<dbReference type="GO" id="GO:0030170">
    <property type="term" value="F:pyridoxal phosphate binding"/>
    <property type="evidence" value="ECO:0007669"/>
    <property type="project" value="InterPro"/>
</dbReference>
<dbReference type="FunFam" id="3.90.1150.10:FF:000008">
    <property type="entry name" value="Cystathionine gamma-synthase"/>
    <property type="match status" value="1"/>
</dbReference>
<dbReference type="InterPro" id="IPR000277">
    <property type="entry name" value="Cys/Met-Metab_PyrdxlP-dep_enz"/>
</dbReference>
<name>A0A6C0PMZ2_HALDU</name>
<evidence type="ECO:0000256" key="9">
    <source>
        <dbReference type="RuleBase" id="RU362118"/>
    </source>
</evidence>
<evidence type="ECO:0000256" key="2">
    <source>
        <dbReference type="ARBA" id="ARBA00005038"/>
    </source>
</evidence>
<evidence type="ECO:0000313" key="10">
    <source>
        <dbReference type="EMBL" id="QHX41454.1"/>
    </source>
</evidence>
<dbReference type="GO" id="GO:0019343">
    <property type="term" value="P:cysteine biosynthetic process via cystathionine"/>
    <property type="evidence" value="ECO:0007669"/>
    <property type="project" value="TreeGrafter"/>
</dbReference>
<evidence type="ECO:0000256" key="1">
    <source>
        <dbReference type="ARBA" id="ARBA00001933"/>
    </source>
</evidence>
<dbReference type="EMBL" id="MN075808">
    <property type="protein sequence ID" value="QHX41454.1"/>
    <property type="molecule type" value="mRNA"/>
</dbReference>
<accession>A0A6C0PMZ2</accession>
<dbReference type="InterPro" id="IPR015421">
    <property type="entry name" value="PyrdxlP-dep_Trfase_major"/>
</dbReference>
<organism evidence="10">
    <name type="scientific">Halisarca dujardinii</name>
    <name type="common">Dujardin's slime sponge</name>
    <dbReference type="NCBI Taxonomy" id="2583056"/>
    <lineage>
        <taxon>Eukaryota</taxon>
        <taxon>Metazoa</taxon>
        <taxon>Porifera</taxon>
        <taxon>Demospongiae</taxon>
        <taxon>Verongimorpha</taxon>
        <taxon>Chondrillida</taxon>
        <taxon>Halisarcidae</taxon>
        <taxon>Halisarca</taxon>
    </lineage>
</organism>
<comment type="similarity">
    <text evidence="3 9">Belongs to the trans-sulfuration enzymes family.</text>
</comment>
<keyword evidence="6" id="KW-0198">Cysteine biosynthesis</keyword>
<comment type="pathway">
    <text evidence="2">Amino-acid biosynthesis; L-cysteine biosynthesis; L-cysteine from L-homocysteine and L-serine: step 2/2.</text>
</comment>
<comment type="cofactor">
    <cofactor evidence="1 9">
        <name>pyridoxal 5'-phosphate</name>
        <dbReference type="ChEBI" id="CHEBI:597326"/>
    </cofactor>
</comment>
<dbReference type="EC" id="4.4.1.1" evidence="4"/>
<sequence>MATFPHFGTDAIHAGQDCKQWKSKAVIPGIFLSTTYQQDVPGQPDLYEYTRGGNPTRTVLQSCVAALENAKHGLVAASGLAATSMVLQMLSAGDHIVSVNDVYGGTNRFFRKVLSKYNIECSLVDATNAENVEKAITDKTKVVWVESSTNPTLQCIDIQAVANTVHKHKDVILVVDNTFMTPYFLRPLDLGADVVLHSATKYLNGHTDVLMGVLCTNSDSIADKLTFYQYAVGAVPSPFDCYMVNRGLKTLHVRMRMHQENAMAVAKFLETSPHVVKVLYPGLPSHPTHEVAKRQCKGYSGMVSFVLKGDLSNVTKFSQSTKVFILAESLGGYESLIDVPSVMTHASVPAEEREQLGIKDTLVRLSVGLEECGDLVEDLRQALEAASSA</sequence>
<evidence type="ECO:0000256" key="3">
    <source>
        <dbReference type="ARBA" id="ARBA00009077"/>
    </source>
</evidence>